<dbReference type="EMBL" id="AP014940">
    <property type="protein sequence ID" value="BAV96655.1"/>
    <property type="molecule type" value="Genomic_DNA"/>
</dbReference>
<feature type="domain" description="Ketoreductase" evidence="4">
    <location>
        <begin position="5"/>
        <end position="188"/>
    </location>
</feature>
<evidence type="ECO:0000256" key="3">
    <source>
        <dbReference type="ARBA" id="ARBA00023002"/>
    </source>
</evidence>
<reference evidence="5 6" key="1">
    <citation type="journal article" date="2017" name="DNA Res.">
        <title>Complete genome sequence and expression profile of the commercial lytic enzyme producer Lysobacter enzymogenes M497-1.</title>
        <authorList>
            <person name="Takami H."/>
            <person name="Toyoda A."/>
            <person name="Uchiyama I."/>
            <person name="Itoh T."/>
            <person name="Takaki Y."/>
            <person name="Arai W."/>
            <person name="Nishi S."/>
            <person name="Kawai M."/>
            <person name="Shinya K."/>
            <person name="Ikeda H."/>
        </authorList>
    </citation>
    <scope>NUCLEOTIDE SEQUENCE [LARGE SCALE GENOMIC DNA]</scope>
    <source>
        <strain evidence="5 6">M497-1</strain>
    </source>
</reference>
<dbReference type="PANTHER" id="PTHR43639:SF1">
    <property type="entry name" value="SHORT-CHAIN DEHYDROGENASE_REDUCTASE FAMILY PROTEIN"/>
    <property type="match status" value="1"/>
</dbReference>
<proteinExistence type="inferred from homology"/>
<dbReference type="InterPro" id="IPR002347">
    <property type="entry name" value="SDR_fam"/>
</dbReference>
<dbReference type="PRINTS" id="PR00080">
    <property type="entry name" value="SDRFAMILY"/>
</dbReference>
<dbReference type="InterPro" id="IPR036291">
    <property type="entry name" value="NAD(P)-bd_dom_sf"/>
</dbReference>
<organism evidence="5 6">
    <name type="scientific">Lysobacter enzymogenes</name>
    <dbReference type="NCBI Taxonomy" id="69"/>
    <lineage>
        <taxon>Bacteria</taxon>
        <taxon>Pseudomonadati</taxon>
        <taxon>Pseudomonadota</taxon>
        <taxon>Gammaproteobacteria</taxon>
        <taxon>Lysobacterales</taxon>
        <taxon>Lysobacteraceae</taxon>
        <taxon>Lysobacter</taxon>
    </lineage>
</organism>
<dbReference type="PRINTS" id="PR00081">
    <property type="entry name" value="GDHRDH"/>
</dbReference>
<dbReference type="PANTHER" id="PTHR43639">
    <property type="entry name" value="OXIDOREDUCTASE, SHORT-CHAIN DEHYDROGENASE/REDUCTASE FAMILY (AFU_ORTHOLOGUE AFUA_5G02870)"/>
    <property type="match status" value="1"/>
</dbReference>
<evidence type="ECO:0000313" key="5">
    <source>
        <dbReference type="EMBL" id="BAV96655.1"/>
    </source>
</evidence>
<dbReference type="SMART" id="SM00822">
    <property type="entry name" value="PKS_KR"/>
    <property type="match status" value="1"/>
</dbReference>
<name>A0AAU9AGY5_LYSEN</name>
<comment type="similarity">
    <text evidence="1">Belongs to the short-chain dehydrogenases/reductases (SDR) family.</text>
</comment>
<accession>A0AAU9AGY5</accession>
<dbReference type="FunFam" id="3.40.50.720:FF:000374">
    <property type="entry name" value="3-oxoacyl-(Acyl-carrier-protein) reductase"/>
    <property type="match status" value="1"/>
</dbReference>
<evidence type="ECO:0000256" key="2">
    <source>
        <dbReference type="ARBA" id="ARBA00022857"/>
    </source>
</evidence>
<keyword evidence="3" id="KW-0560">Oxidoreductase</keyword>
<dbReference type="RefSeq" id="WP_096377009.1">
    <property type="nucleotide sequence ID" value="NZ_AP014940.1"/>
</dbReference>
<dbReference type="GeneID" id="83063046"/>
<evidence type="ECO:0000259" key="4">
    <source>
        <dbReference type="SMART" id="SM00822"/>
    </source>
</evidence>
<dbReference type="Proteomes" id="UP000218824">
    <property type="component" value="Chromosome"/>
</dbReference>
<gene>
    <name evidence="5" type="ORF">LEN_1168</name>
</gene>
<evidence type="ECO:0000313" key="6">
    <source>
        <dbReference type="Proteomes" id="UP000218824"/>
    </source>
</evidence>
<dbReference type="GO" id="GO:0016491">
    <property type="term" value="F:oxidoreductase activity"/>
    <property type="evidence" value="ECO:0007669"/>
    <property type="project" value="UniProtKB-KW"/>
</dbReference>
<dbReference type="AlphaFoldDB" id="A0AAU9AGY5"/>
<protein>
    <submittedName>
        <fullName evidence="5">Short-chain dehydrogenase/reductase</fullName>
    </submittedName>
</protein>
<dbReference type="SUPFAM" id="SSF51735">
    <property type="entry name" value="NAD(P)-binding Rossmann-fold domains"/>
    <property type="match status" value="1"/>
</dbReference>
<evidence type="ECO:0000256" key="1">
    <source>
        <dbReference type="ARBA" id="ARBA00006484"/>
    </source>
</evidence>
<dbReference type="Pfam" id="PF13561">
    <property type="entry name" value="adh_short_C2"/>
    <property type="match status" value="1"/>
</dbReference>
<dbReference type="KEGG" id="lem:LEN_1168"/>
<dbReference type="InterPro" id="IPR057326">
    <property type="entry name" value="KR_dom"/>
</dbReference>
<keyword evidence="2" id="KW-0521">NADP</keyword>
<dbReference type="Gene3D" id="3.40.50.720">
    <property type="entry name" value="NAD(P)-binding Rossmann-like Domain"/>
    <property type="match status" value="1"/>
</dbReference>
<sequence length="252" mass="26438">MNVPTTTLITGGSRGLGRSAALALADAGGDVILTYHERADAADEVVALIQAKGRRAAALRLDVARSESFAEFAQQVRQTLHDWGRERLDALVNNAGTALHAAIAETTPAQFDHLVAVHLKAPYFLTQALLPVLADGGRILNLSSGLTRFSLPGSSAYAMMKGGIEVFTRYLARELGERGIVANTLAPGAIETDFSGGMVRDNPQINAMVAAHTALGRAGKPEDIGPLVATLLSDSTGWVNAQRVEASGGMLI</sequence>